<dbReference type="OrthoDB" id="9936463at2759"/>
<protein>
    <submittedName>
        <fullName evidence="1">Uncharacterized protein</fullName>
    </submittedName>
</protein>
<sequence length="173" mass="19798">MEKKSTKESWYSFYLQNFHHRLTKQELQLIFAVSHHEDVPEYALIDVTRKQLSDGTTHLLFDAWDQKFHVDLKRNLKLLSPHLVRSLEATPMTGLNATFNCSPSPISRFPARFLRCAEACVGLAAPAKKYALEARNMKLRCLPPPIRESTVTVLQFVKRSEWLCGASLPAAWS</sequence>
<keyword evidence="2" id="KW-1185">Reference proteome</keyword>
<dbReference type="EMBL" id="UYRX01000086">
    <property type="protein sequence ID" value="VDK73282.1"/>
    <property type="molecule type" value="Genomic_DNA"/>
</dbReference>
<name>A0A3P6SBJ5_LITSI</name>
<organism evidence="1 2">
    <name type="scientific">Litomosoides sigmodontis</name>
    <name type="common">Filarial nematode worm</name>
    <dbReference type="NCBI Taxonomy" id="42156"/>
    <lineage>
        <taxon>Eukaryota</taxon>
        <taxon>Metazoa</taxon>
        <taxon>Ecdysozoa</taxon>
        <taxon>Nematoda</taxon>
        <taxon>Chromadorea</taxon>
        <taxon>Rhabditida</taxon>
        <taxon>Spirurina</taxon>
        <taxon>Spiruromorpha</taxon>
        <taxon>Filarioidea</taxon>
        <taxon>Onchocercidae</taxon>
        <taxon>Litomosoides</taxon>
    </lineage>
</organism>
<gene>
    <name evidence="1" type="ORF">NLS_LOCUS2048</name>
</gene>
<dbReference type="Proteomes" id="UP000277928">
    <property type="component" value="Unassembled WGS sequence"/>
</dbReference>
<dbReference type="AlphaFoldDB" id="A0A3P6SBJ5"/>
<reference evidence="1 2" key="1">
    <citation type="submission" date="2018-08" db="EMBL/GenBank/DDBJ databases">
        <authorList>
            <person name="Laetsch R D."/>
            <person name="Stevens L."/>
            <person name="Kumar S."/>
            <person name="Blaxter L. M."/>
        </authorList>
    </citation>
    <scope>NUCLEOTIDE SEQUENCE [LARGE SCALE GENOMIC DNA]</scope>
</reference>
<dbReference type="STRING" id="42156.A0A3P6SBJ5"/>
<evidence type="ECO:0000313" key="1">
    <source>
        <dbReference type="EMBL" id="VDK73282.1"/>
    </source>
</evidence>
<evidence type="ECO:0000313" key="2">
    <source>
        <dbReference type="Proteomes" id="UP000277928"/>
    </source>
</evidence>
<accession>A0A3P6SBJ5</accession>
<proteinExistence type="predicted"/>